<protein>
    <submittedName>
        <fullName evidence="1">Uncharacterized protein</fullName>
    </submittedName>
</protein>
<proteinExistence type="predicted"/>
<sequence>MQTSVSEASGTLSIPLELVELELALNNEDCLGLGFEGALNHALGQVDGQILFRMRLDGVDDCDWVAAVSVSSDGGQALALVVQRSDGEKLAVESIEASELPVAGIVSAYAGLMASLDQPQEETDIELEDSDLTDAAEAELAMPA</sequence>
<organism evidence="1 2">
    <name type="scientific">Nitratireductor indicus C115</name>
    <dbReference type="NCBI Taxonomy" id="1231190"/>
    <lineage>
        <taxon>Bacteria</taxon>
        <taxon>Pseudomonadati</taxon>
        <taxon>Pseudomonadota</taxon>
        <taxon>Alphaproteobacteria</taxon>
        <taxon>Hyphomicrobiales</taxon>
        <taxon>Phyllobacteriaceae</taxon>
        <taxon>Nitratireductor</taxon>
    </lineage>
</organism>
<reference evidence="1 2" key="1">
    <citation type="journal article" date="2012" name="J. Bacteriol.">
        <title>Genome Sequence of Nitratireductor indicus Type Strain C115.</title>
        <authorList>
            <person name="Lai Q."/>
            <person name="Li G."/>
            <person name="Yu Z."/>
            <person name="Shao Z."/>
        </authorList>
    </citation>
    <scope>NUCLEOTIDE SEQUENCE [LARGE SCALE GENOMIC DNA]</scope>
    <source>
        <strain evidence="1 2">C115</strain>
    </source>
</reference>
<dbReference type="PATRIC" id="fig|1231190.3.peg.3253"/>
<keyword evidence="2" id="KW-1185">Reference proteome</keyword>
<evidence type="ECO:0000313" key="2">
    <source>
        <dbReference type="Proteomes" id="UP000007374"/>
    </source>
</evidence>
<dbReference type="Proteomes" id="UP000007374">
    <property type="component" value="Unassembled WGS sequence"/>
</dbReference>
<dbReference type="AlphaFoldDB" id="K2PJH2"/>
<name>K2PJH2_9HYPH</name>
<accession>K2PJH2</accession>
<evidence type="ECO:0000313" key="1">
    <source>
        <dbReference type="EMBL" id="EKF41312.1"/>
    </source>
</evidence>
<dbReference type="EMBL" id="AMSI01000011">
    <property type="protein sequence ID" value="EKF41312.1"/>
    <property type="molecule type" value="Genomic_DNA"/>
</dbReference>
<comment type="caution">
    <text evidence="1">The sequence shown here is derived from an EMBL/GenBank/DDBJ whole genome shotgun (WGS) entry which is preliminary data.</text>
</comment>
<gene>
    <name evidence="1" type="ORF">NA8A_15711</name>
</gene>